<sequence length="73" mass="8468">MKASEEEREHAMKLMEYQNMRGGRIILQPIEKPARDEWGSIQEAFESALDLEKKVNQSLLTIHKTACDHNDVQ</sequence>
<feature type="binding site" evidence="5">
    <location>
        <position position="52"/>
    </location>
    <ligand>
        <name>Fe cation</name>
        <dbReference type="ChEBI" id="CHEBI:24875"/>
        <label>1</label>
    </ligand>
</feature>
<dbReference type="GO" id="GO:0005737">
    <property type="term" value="C:cytoplasm"/>
    <property type="evidence" value="ECO:0007669"/>
    <property type="project" value="TreeGrafter"/>
</dbReference>
<proteinExistence type="inferred from homology"/>
<keyword evidence="2 6" id="KW-0409">Iron storage</keyword>
<evidence type="ECO:0000256" key="1">
    <source>
        <dbReference type="ARBA" id="ARBA00007513"/>
    </source>
</evidence>
<dbReference type="OrthoDB" id="186462at2759"/>
<keyword evidence="4 5" id="KW-0408">Iron</keyword>
<dbReference type="Gene3D" id="1.20.1260.10">
    <property type="match status" value="1"/>
</dbReference>
<dbReference type="PROSITE" id="PS50905">
    <property type="entry name" value="FERRITIN_LIKE"/>
    <property type="match status" value="1"/>
</dbReference>
<evidence type="ECO:0000256" key="3">
    <source>
        <dbReference type="ARBA" id="ARBA00022723"/>
    </source>
</evidence>
<protein>
    <recommendedName>
        <fullName evidence="6">Ferritin</fullName>
        <ecNumber evidence="6">1.16.3.1</ecNumber>
    </recommendedName>
</protein>
<dbReference type="AlphaFoldDB" id="A0A1V9Y221"/>
<keyword evidence="6" id="KW-0560">Oxidoreductase</keyword>
<comment type="similarity">
    <text evidence="1 6">Belongs to the ferritin family.</text>
</comment>
<dbReference type="GO" id="GO:0006879">
    <property type="term" value="P:intracellular iron ion homeostasis"/>
    <property type="evidence" value="ECO:0007669"/>
    <property type="project" value="UniProtKB-KW"/>
</dbReference>
<feature type="domain" description="Ferritin-like diiron" evidence="7">
    <location>
        <begin position="1"/>
        <end position="73"/>
    </location>
</feature>
<evidence type="ECO:0000256" key="5">
    <source>
        <dbReference type="PIRSR" id="PIRSR601519-1"/>
    </source>
</evidence>
<comment type="caution">
    <text evidence="8">The sequence shown here is derived from an EMBL/GenBank/DDBJ whole genome shotgun (WGS) entry which is preliminary data.</text>
</comment>
<gene>
    <name evidence="8" type="ORF">BIW11_05492</name>
</gene>
<dbReference type="PANTHER" id="PTHR11431">
    <property type="entry name" value="FERRITIN"/>
    <property type="match status" value="1"/>
</dbReference>
<keyword evidence="9" id="KW-1185">Reference proteome</keyword>
<dbReference type="STRING" id="418985.A0A1V9Y221"/>
<evidence type="ECO:0000256" key="4">
    <source>
        <dbReference type="ARBA" id="ARBA00023004"/>
    </source>
</evidence>
<dbReference type="Pfam" id="PF00210">
    <property type="entry name" value="Ferritin"/>
    <property type="match status" value="1"/>
</dbReference>
<keyword evidence="3 5" id="KW-0479">Metal-binding</keyword>
<dbReference type="InterPro" id="IPR012347">
    <property type="entry name" value="Ferritin-like"/>
</dbReference>
<dbReference type="GO" id="GO:0006826">
    <property type="term" value="P:iron ion transport"/>
    <property type="evidence" value="ECO:0007669"/>
    <property type="project" value="InterPro"/>
</dbReference>
<dbReference type="GO" id="GO:0008199">
    <property type="term" value="F:ferric iron binding"/>
    <property type="evidence" value="ECO:0007669"/>
    <property type="project" value="InterPro"/>
</dbReference>
<dbReference type="PANTHER" id="PTHR11431:SF75">
    <property type="entry name" value="FERRITIN"/>
    <property type="match status" value="1"/>
</dbReference>
<reference evidence="8 9" key="1">
    <citation type="journal article" date="2017" name="Gigascience">
        <title>Draft genome of the honey bee ectoparasitic mite, Tropilaelaps mercedesae, is shaped by the parasitic life history.</title>
        <authorList>
            <person name="Dong X."/>
            <person name="Armstrong S.D."/>
            <person name="Xia D."/>
            <person name="Makepeace B.L."/>
            <person name="Darby A.C."/>
            <person name="Kadowaki T."/>
        </authorList>
    </citation>
    <scope>NUCLEOTIDE SEQUENCE [LARGE SCALE GENOMIC DNA]</scope>
    <source>
        <strain evidence="8">Wuxi-XJTLU</strain>
    </source>
</reference>
<evidence type="ECO:0000256" key="2">
    <source>
        <dbReference type="ARBA" id="ARBA00022434"/>
    </source>
</evidence>
<dbReference type="InterPro" id="IPR009040">
    <property type="entry name" value="Ferritin-like_diiron"/>
</dbReference>
<feature type="non-terminal residue" evidence="8">
    <location>
        <position position="73"/>
    </location>
</feature>
<evidence type="ECO:0000256" key="6">
    <source>
        <dbReference type="RuleBase" id="RU361145"/>
    </source>
</evidence>
<name>A0A1V9Y221_9ACAR</name>
<organism evidence="8 9">
    <name type="scientific">Tropilaelaps mercedesae</name>
    <dbReference type="NCBI Taxonomy" id="418985"/>
    <lineage>
        <taxon>Eukaryota</taxon>
        <taxon>Metazoa</taxon>
        <taxon>Ecdysozoa</taxon>
        <taxon>Arthropoda</taxon>
        <taxon>Chelicerata</taxon>
        <taxon>Arachnida</taxon>
        <taxon>Acari</taxon>
        <taxon>Parasitiformes</taxon>
        <taxon>Mesostigmata</taxon>
        <taxon>Gamasina</taxon>
        <taxon>Dermanyssoidea</taxon>
        <taxon>Laelapidae</taxon>
        <taxon>Tropilaelaps</taxon>
    </lineage>
</organism>
<comment type="function">
    <text evidence="6">Stores iron in a soluble, non-toxic, readily available form. Important for iron homeostasis. Iron is taken up in the ferrous form and deposited as ferric hydroxides after oxidation.</text>
</comment>
<accession>A0A1V9Y221</accession>
<dbReference type="InterPro" id="IPR008331">
    <property type="entry name" value="Ferritin_DPS_dom"/>
</dbReference>
<dbReference type="GO" id="GO:0008198">
    <property type="term" value="F:ferrous iron binding"/>
    <property type="evidence" value="ECO:0007669"/>
    <property type="project" value="TreeGrafter"/>
</dbReference>
<dbReference type="InterPro" id="IPR001519">
    <property type="entry name" value="Ferritin"/>
</dbReference>
<dbReference type="InParanoid" id="A0A1V9Y221"/>
<dbReference type="EMBL" id="MNPL01000691">
    <property type="protein sequence ID" value="OQR79782.1"/>
    <property type="molecule type" value="Genomic_DNA"/>
</dbReference>
<dbReference type="Proteomes" id="UP000192247">
    <property type="component" value="Unassembled WGS sequence"/>
</dbReference>
<dbReference type="SUPFAM" id="SSF47240">
    <property type="entry name" value="Ferritin-like"/>
    <property type="match status" value="1"/>
</dbReference>
<comment type="catalytic activity">
    <reaction evidence="6">
        <text>4 Fe(2+) + O2 + 4 H(+) = 4 Fe(3+) + 2 H2O</text>
        <dbReference type="Rhea" id="RHEA:11148"/>
        <dbReference type="ChEBI" id="CHEBI:15377"/>
        <dbReference type="ChEBI" id="CHEBI:15378"/>
        <dbReference type="ChEBI" id="CHEBI:15379"/>
        <dbReference type="ChEBI" id="CHEBI:29033"/>
        <dbReference type="ChEBI" id="CHEBI:29034"/>
        <dbReference type="EC" id="1.16.3.1"/>
    </reaction>
</comment>
<dbReference type="GO" id="GO:0004322">
    <property type="term" value="F:ferroxidase activity"/>
    <property type="evidence" value="ECO:0007669"/>
    <property type="project" value="UniProtKB-EC"/>
</dbReference>
<dbReference type="InterPro" id="IPR009078">
    <property type="entry name" value="Ferritin-like_SF"/>
</dbReference>
<evidence type="ECO:0000259" key="7">
    <source>
        <dbReference type="PROSITE" id="PS50905"/>
    </source>
</evidence>
<dbReference type="EC" id="1.16.3.1" evidence="6"/>
<evidence type="ECO:0000313" key="8">
    <source>
        <dbReference type="EMBL" id="OQR79782.1"/>
    </source>
</evidence>
<feature type="binding site" evidence="5">
    <location>
        <position position="7"/>
    </location>
    <ligand>
        <name>Fe cation</name>
        <dbReference type="ChEBI" id="CHEBI:24875"/>
        <label>1</label>
    </ligand>
</feature>
<feature type="binding site" evidence="5">
    <location>
        <position position="10"/>
    </location>
    <ligand>
        <name>Fe cation</name>
        <dbReference type="ChEBI" id="CHEBI:24875"/>
        <label>1</label>
    </ligand>
</feature>
<evidence type="ECO:0000313" key="9">
    <source>
        <dbReference type="Proteomes" id="UP000192247"/>
    </source>
</evidence>